<comment type="caution">
    <text evidence="1">The sequence shown here is derived from an EMBL/GenBank/DDBJ whole genome shotgun (WGS) entry which is preliminary data.</text>
</comment>
<dbReference type="Pfam" id="PF13557">
    <property type="entry name" value="Phenol_MetA_deg"/>
    <property type="match status" value="1"/>
</dbReference>
<dbReference type="RefSeq" id="WP_248955802.1">
    <property type="nucleotide sequence ID" value="NZ_JAKIKU010000005.1"/>
</dbReference>
<evidence type="ECO:0000313" key="2">
    <source>
        <dbReference type="Proteomes" id="UP001202134"/>
    </source>
</evidence>
<proteinExistence type="predicted"/>
<gene>
    <name evidence="1" type="ORF">L2737_11635</name>
</gene>
<organism evidence="1 2">
    <name type="scientific">Shewanella electrodiphila</name>
    <dbReference type="NCBI Taxonomy" id="934143"/>
    <lineage>
        <taxon>Bacteria</taxon>
        <taxon>Pseudomonadati</taxon>
        <taxon>Pseudomonadota</taxon>
        <taxon>Gammaproteobacteria</taxon>
        <taxon>Alteromonadales</taxon>
        <taxon>Shewanellaceae</taxon>
        <taxon>Shewanella</taxon>
    </lineage>
</organism>
<reference evidence="1 2" key="1">
    <citation type="submission" date="2022-01" db="EMBL/GenBank/DDBJ databases">
        <title>Whole genome-based taxonomy of the Shewanellaceae.</title>
        <authorList>
            <person name="Martin-Rodriguez A.J."/>
        </authorList>
    </citation>
    <scope>NUCLEOTIDE SEQUENCE [LARGE SCALE GENOMIC DNA]</scope>
    <source>
        <strain evidence="1 2">DSM 24955</strain>
    </source>
</reference>
<accession>A0ABT0KQ39</accession>
<dbReference type="Proteomes" id="UP001202134">
    <property type="component" value="Unassembled WGS sequence"/>
</dbReference>
<dbReference type="EMBL" id="JAKIKU010000005">
    <property type="protein sequence ID" value="MCL1045977.1"/>
    <property type="molecule type" value="Genomic_DNA"/>
</dbReference>
<keyword evidence="2" id="KW-1185">Reference proteome</keyword>
<evidence type="ECO:0000313" key="1">
    <source>
        <dbReference type="EMBL" id="MCL1045977.1"/>
    </source>
</evidence>
<protein>
    <submittedName>
        <fullName evidence="1">Transporter</fullName>
    </submittedName>
</protein>
<dbReference type="InterPro" id="IPR025737">
    <property type="entry name" value="FApF"/>
</dbReference>
<sequence>MNQDTIRPNRVNILHLHLSMYLGLNRLVYKTKLLIAFILLSLISFQVKSQDLEPRSYTNIPIDMHFMAAGYLHSEGALSPSPSVPLKDAHLTLDAAVLGYAHSFGLADNSSKFDMSLSRICMKGSADYQNEIVTADRCGYGDPKVRLTWNFYGAPAVEAKEFAKYQQGLVIGTSLQVSLPIGTYDETKLINAGANQWVFRPGIGMSYRVGDWYYSAMTSIRLYSDNDEFYNQVQLSKQAQYTFQGHIIYSIARGQWLSLSGNYFIGGETSKNGIDADDDQKNSRFGLTYSLAFNRHHSMKLYASTGVITRIGNDFDTLGLVWQYAF</sequence>
<name>A0ABT0KQ39_9GAMM</name>